<accession>A0A1B0C2I7</accession>
<keyword evidence="1" id="KW-0812">Transmembrane</keyword>
<evidence type="ECO:0000313" key="3">
    <source>
        <dbReference type="Proteomes" id="UP000092460"/>
    </source>
</evidence>
<name>A0A1B0C2I7_9MUSC</name>
<dbReference type="EMBL" id="JXJN01024552">
    <property type="status" value="NOT_ANNOTATED_CDS"/>
    <property type="molecule type" value="Genomic_DNA"/>
</dbReference>
<keyword evidence="1" id="KW-1133">Transmembrane helix</keyword>
<feature type="transmembrane region" description="Helical" evidence="1">
    <location>
        <begin position="31"/>
        <end position="51"/>
    </location>
</feature>
<reference evidence="2" key="2">
    <citation type="submission" date="2020-05" db="UniProtKB">
        <authorList>
            <consortium name="EnsemblMetazoa"/>
        </authorList>
    </citation>
    <scope>IDENTIFICATION</scope>
    <source>
        <strain evidence="2">IAEA</strain>
    </source>
</reference>
<reference evidence="3" key="1">
    <citation type="submission" date="2015-01" db="EMBL/GenBank/DDBJ databases">
        <authorList>
            <person name="Aksoy S."/>
            <person name="Warren W."/>
            <person name="Wilson R.K."/>
        </authorList>
    </citation>
    <scope>NUCLEOTIDE SEQUENCE [LARGE SCALE GENOMIC DNA]</scope>
    <source>
        <strain evidence="3">IAEA</strain>
    </source>
</reference>
<sequence length="73" mass="8516">MLLFLSLLSCYALWFISFSLSLFLFLSTTLFTHLPIAILFFLSLAIHVLCAENENAKYLNSRQPAKHKHKYKH</sequence>
<organism evidence="2 3">
    <name type="scientific">Glossina palpalis gambiensis</name>
    <dbReference type="NCBI Taxonomy" id="67801"/>
    <lineage>
        <taxon>Eukaryota</taxon>
        <taxon>Metazoa</taxon>
        <taxon>Ecdysozoa</taxon>
        <taxon>Arthropoda</taxon>
        <taxon>Hexapoda</taxon>
        <taxon>Insecta</taxon>
        <taxon>Pterygota</taxon>
        <taxon>Neoptera</taxon>
        <taxon>Endopterygota</taxon>
        <taxon>Diptera</taxon>
        <taxon>Brachycera</taxon>
        <taxon>Muscomorpha</taxon>
        <taxon>Hippoboscoidea</taxon>
        <taxon>Glossinidae</taxon>
        <taxon>Glossina</taxon>
    </lineage>
</organism>
<dbReference type="EnsemblMetazoa" id="GPPI047389-RA">
    <property type="protein sequence ID" value="GPPI047389-PA"/>
    <property type="gene ID" value="GPPI047389"/>
</dbReference>
<protein>
    <submittedName>
        <fullName evidence="2">Uncharacterized protein</fullName>
    </submittedName>
</protein>
<keyword evidence="3" id="KW-1185">Reference proteome</keyword>
<dbReference type="VEuPathDB" id="VectorBase:GPPI047389"/>
<dbReference type="Proteomes" id="UP000092460">
    <property type="component" value="Unassembled WGS sequence"/>
</dbReference>
<keyword evidence="1" id="KW-0472">Membrane</keyword>
<proteinExistence type="predicted"/>
<dbReference type="AlphaFoldDB" id="A0A1B0C2I7"/>
<evidence type="ECO:0000256" key="1">
    <source>
        <dbReference type="SAM" id="Phobius"/>
    </source>
</evidence>
<evidence type="ECO:0000313" key="2">
    <source>
        <dbReference type="EnsemblMetazoa" id="GPPI047389-PA"/>
    </source>
</evidence>